<comment type="subcellular location">
    <subcellularLocation>
        <location evidence="1">Membrane</location>
        <topology evidence="1">Multi-pass membrane protein</topology>
    </subcellularLocation>
</comment>
<dbReference type="NCBIfam" id="TIGR00879">
    <property type="entry name" value="SP"/>
    <property type="match status" value="1"/>
</dbReference>
<feature type="transmembrane region" description="Helical" evidence="8">
    <location>
        <begin position="109"/>
        <end position="129"/>
    </location>
</feature>
<organism evidence="10 11">
    <name type="scientific">Capronia epimyces CBS 606.96</name>
    <dbReference type="NCBI Taxonomy" id="1182542"/>
    <lineage>
        <taxon>Eukaryota</taxon>
        <taxon>Fungi</taxon>
        <taxon>Dikarya</taxon>
        <taxon>Ascomycota</taxon>
        <taxon>Pezizomycotina</taxon>
        <taxon>Eurotiomycetes</taxon>
        <taxon>Chaetothyriomycetidae</taxon>
        <taxon>Chaetothyriales</taxon>
        <taxon>Herpotrichiellaceae</taxon>
        <taxon>Capronia</taxon>
    </lineage>
</organism>
<dbReference type="Pfam" id="PF00083">
    <property type="entry name" value="Sugar_tr"/>
    <property type="match status" value="1"/>
</dbReference>
<dbReference type="Proteomes" id="UP000019478">
    <property type="component" value="Unassembled WGS sequence"/>
</dbReference>
<feature type="transmembrane region" description="Helical" evidence="8">
    <location>
        <begin position="141"/>
        <end position="166"/>
    </location>
</feature>
<keyword evidence="6 8" id="KW-0472">Membrane</keyword>
<dbReference type="Gene3D" id="1.20.1250.20">
    <property type="entry name" value="MFS general substrate transporter like domains"/>
    <property type="match status" value="1"/>
</dbReference>
<dbReference type="PROSITE" id="PS50850">
    <property type="entry name" value="MFS"/>
    <property type="match status" value="1"/>
</dbReference>
<proteinExistence type="inferred from homology"/>
<comment type="similarity">
    <text evidence="2 7">Belongs to the major facilitator superfamily. Sugar transporter (TC 2.A.1.1) family.</text>
</comment>
<comment type="caution">
    <text evidence="10">The sequence shown here is derived from an EMBL/GenBank/DDBJ whole genome shotgun (WGS) entry which is preliminary data.</text>
</comment>
<name>W9Y1Y1_9EURO</name>
<reference evidence="10 11" key="1">
    <citation type="submission" date="2013-03" db="EMBL/GenBank/DDBJ databases">
        <title>The Genome Sequence of Capronia epimyces CBS 606.96.</title>
        <authorList>
            <consortium name="The Broad Institute Genomics Platform"/>
            <person name="Cuomo C."/>
            <person name="de Hoog S."/>
            <person name="Gorbushina A."/>
            <person name="Walker B."/>
            <person name="Young S.K."/>
            <person name="Zeng Q."/>
            <person name="Gargeya S."/>
            <person name="Fitzgerald M."/>
            <person name="Haas B."/>
            <person name="Abouelleil A."/>
            <person name="Allen A.W."/>
            <person name="Alvarado L."/>
            <person name="Arachchi H.M."/>
            <person name="Berlin A.M."/>
            <person name="Chapman S.B."/>
            <person name="Gainer-Dewar J."/>
            <person name="Goldberg J."/>
            <person name="Griggs A."/>
            <person name="Gujja S."/>
            <person name="Hansen M."/>
            <person name="Howarth C."/>
            <person name="Imamovic A."/>
            <person name="Ireland A."/>
            <person name="Larimer J."/>
            <person name="McCowan C."/>
            <person name="Murphy C."/>
            <person name="Pearson M."/>
            <person name="Poon T.W."/>
            <person name="Priest M."/>
            <person name="Roberts A."/>
            <person name="Saif S."/>
            <person name="Shea T."/>
            <person name="Sisk P."/>
            <person name="Sykes S."/>
            <person name="Wortman J."/>
            <person name="Nusbaum C."/>
            <person name="Birren B."/>
        </authorList>
    </citation>
    <scope>NUCLEOTIDE SEQUENCE [LARGE SCALE GENOMIC DNA]</scope>
    <source>
        <strain evidence="10 11">CBS 606.96</strain>
    </source>
</reference>
<protein>
    <recommendedName>
        <fullName evidence="9">Major facilitator superfamily (MFS) profile domain-containing protein</fullName>
    </recommendedName>
</protein>
<feature type="transmembrane region" description="Helical" evidence="8">
    <location>
        <begin position="366"/>
        <end position="388"/>
    </location>
</feature>
<feature type="transmembrane region" description="Helical" evidence="8">
    <location>
        <begin position="53"/>
        <end position="72"/>
    </location>
</feature>
<dbReference type="PANTHER" id="PTHR48022">
    <property type="entry name" value="PLASTIDIC GLUCOSE TRANSPORTER 4"/>
    <property type="match status" value="1"/>
</dbReference>
<evidence type="ECO:0000256" key="1">
    <source>
        <dbReference type="ARBA" id="ARBA00004141"/>
    </source>
</evidence>
<dbReference type="PANTHER" id="PTHR48022:SF11">
    <property type="entry name" value="MONOSACCHARIDE TRANSPORTER (HXT8), PUTATIVE (AFU_ORTHOLOGUE AFUA_2G08120)-RELATED"/>
    <property type="match status" value="1"/>
</dbReference>
<dbReference type="InterPro" id="IPR036259">
    <property type="entry name" value="MFS_trans_sf"/>
</dbReference>
<feature type="transmembrane region" description="Helical" evidence="8">
    <location>
        <begin position="12"/>
        <end position="33"/>
    </location>
</feature>
<sequence length="498" mass="54607">MARVTLLQMTIVTYVALGSLTYGYCASIIATTLGQPSFLAYFNFAHRSNPTQIIGAINGLFQAGGFIGTMSCTVTADYLGRRKALLLGSCLSILGGALQAGSVNMTMYLIARFITGTGIGSLVTLVPLYQSEIAPPKIRGLLVGMHGVLICTGYSIASWVGLGFYFVHARGSQWRVPLAIQCIPPLILAAGTLFLPESPRWLLLQERVEDAYKAFKAVRAEASDPADEEAVRHEFNHLNAQLLQERLEAISFMDFLRKPSYRKRCFVGFMVQFTGQSTATQVINNYGPSLYSSLGFGTVQQLLIQSGWVTICPFGNYINALVVDRVGRVKMLVFGFTGCVLALIGEAITVSVYARTGERQVAGAAVFFLFMHITCYSISVDATTWIYASEIFPTPVRAKGMSVSISGLFVATIIYLQCAPTAFAEIGWKYYLVFICATAVMIPVVWFFFPETSQSSLEQIGAFFGDNVEVDDDIVPEKQRIQTEHIETEHVDKVAQEP</sequence>
<feature type="domain" description="Major facilitator superfamily (MFS) profile" evidence="9">
    <location>
        <begin position="11"/>
        <end position="453"/>
    </location>
</feature>
<keyword evidence="4 8" id="KW-0812">Transmembrane</keyword>
<evidence type="ECO:0000313" key="11">
    <source>
        <dbReference type="Proteomes" id="UP000019478"/>
    </source>
</evidence>
<dbReference type="GeneID" id="19167896"/>
<feature type="transmembrane region" description="Helical" evidence="8">
    <location>
        <begin position="331"/>
        <end position="354"/>
    </location>
</feature>
<dbReference type="RefSeq" id="XP_007732096.1">
    <property type="nucleotide sequence ID" value="XM_007733906.1"/>
</dbReference>
<evidence type="ECO:0000259" key="9">
    <source>
        <dbReference type="PROSITE" id="PS50850"/>
    </source>
</evidence>
<dbReference type="GO" id="GO:0005351">
    <property type="term" value="F:carbohydrate:proton symporter activity"/>
    <property type="evidence" value="ECO:0007669"/>
    <property type="project" value="TreeGrafter"/>
</dbReference>
<dbReference type="FunFam" id="1.20.1250.20:FF:000134">
    <property type="entry name" value="MFS sugar transporter protein"/>
    <property type="match status" value="1"/>
</dbReference>
<feature type="transmembrane region" description="Helical" evidence="8">
    <location>
        <begin position="178"/>
        <end position="195"/>
    </location>
</feature>
<evidence type="ECO:0000256" key="8">
    <source>
        <dbReference type="SAM" id="Phobius"/>
    </source>
</evidence>
<dbReference type="InterPro" id="IPR020846">
    <property type="entry name" value="MFS_dom"/>
</dbReference>
<evidence type="ECO:0000256" key="6">
    <source>
        <dbReference type="ARBA" id="ARBA00023136"/>
    </source>
</evidence>
<feature type="transmembrane region" description="Helical" evidence="8">
    <location>
        <begin position="400"/>
        <end position="424"/>
    </location>
</feature>
<evidence type="ECO:0000256" key="5">
    <source>
        <dbReference type="ARBA" id="ARBA00022989"/>
    </source>
</evidence>
<evidence type="ECO:0000256" key="7">
    <source>
        <dbReference type="RuleBase" id="RU003346"/>
    </source>
</evidence>
<dbReference type="HOGENOM" id="CLU_001265_30_13_1"/>
<dbReference type="GO" id="GO:0016020">
    <property type="term" value="C:membrane"/>
    <property type="evidence" value="ECO:0007669"/>
    <property type="project" value="UniProtKB-SubCell"/>
</dbReference>
<evidence type="ECO:0000256" key="4">
    <source>
        <dbReference type="ARBA" id="ARBA00022692"/>
    </source>
</evidence>
<keyword evidence="5 8" id="KW-1133">Transmembrane helix</keyword>
<dbReference type="InterPro" id="IPR005828">
    <property type="entry name" value="MFS_sugar_transport-like"/>
</dbReference>
<dbReference type="eggNOG" id="KOG0254">
    <property type="taxonomic scope" value="Eukaryota"/>
</dbReference>
<dbReference type="InterPro" id="IPR003663">
    <property type="entry name" value="Sugar/inositol_transpt"/>
</dbReference>
<feature type="transmembrane region" description="Helical" evidence="8">
    <location>
        <begin position="430"/>
        <end position="449"/>
    </location>
</feature>
<gene>
    <name evidence="10" type="ORF">A1O3_03771</name>
</gene>
<dbReference type="PRINTS" id="PR00171">
    <property type="entry name" value="SUGRTRNSPORT"/>
</dbReference>
<dbReference type="OrthoDB" id="6612291at2759"/>
<accession>W9Y1Y1</accession>
<dbReference type="EMBL" id="AMGY01000003">
    <property type="protein sequence ID" value="EXJ86817.1"/>
    <property type="molecule type" value="Genomic_DNA"/>
</dbReference>
<dbReference type="AlphaFoldDB" id="W9Y1Y1"/>
<evidence type="ECO:0000313" key="10">
    <source>
        <dbReference type="EMBL" id="EXJ86817.1"/>
    </source>
</evidence>
<dbReference type="InterPro" id="IPR050360">
    <property type="entry name" value="MFS_Sugar_Transporters"/>
</dbReference>
<dbReference type="SUPFAM" id="SSF103473">
    <property type="entry name" value="MFS general substrate transporter"/>
    <property type="match status" value="1"/>
</dbReference>
<keyword evidence="3 7" id="KW-0813">Transport</keyword>
<keyword evidence="11" id="KW-1185">Reference proteome</keyword>
<evidence type="ECO:0000256" key="2">
    <source>
        <dbReference type="ARBA" id="ARBA00010992"/>
    </source>
</evidence>
<evidence type="ECO:0000256" key="3">
    <source>
        <dbReference type="ARBA" id="ARBA00022448"/>
    </source>
</evidence>